<feature type="domain" description="Histidine kinase" evidence="6">
    <location>
        <begin position="675"/>
        <end position="889"/>
    </location>
</feature>
<keyword evidence="10" id="KW-1185">Reference proteome</keyword>
<dbReference type="InterPro" id="IPR005467">
    <property type="entry name" value="His_kinase_dom"/>
</dbReference>
<dbReference type="InterPro" id="IPR001610">
    <property type="entry name" value="PAC"/>
</dbReference>
<dbReference type="SUPFAM" id="SSF55785">
    <property type="entry name" value="PYP-like sensor domain (PAS domain)"/>
    <property type="match status" value="1"/>
</dbReference>
<dbReference type="HOGENOM" id="CLU_000445_114_41_0"/>
<dbReference type="Pfam" id="PF13426">
    <property type="entry name" value="PAS_9"/>
    <property type="match status" value="1"/>
</dbReference>
<sequence length="892" mass="96938">MPESFGASTAPSSLAERLQDVTEALAAATTPAAVFKIVLQPALVALDAVAGAVLLVSDAGDRLEIAATQGREDGAQTIWQDGPLDDTVPAGDALKQHTPLFFEHQGELTAVYPDLEERAGTTAPVASAVLPMFLDGQPLGAIVLDFKEPHHFTPAERRFLRTLAAQCAVALGRARLSGALHRQVEARTRELEESRARAEVLATLGDALQRAHSPEDVAVQALEPLGHTLGASSVMVVQLERGRLHVPTIWGETLPAMAALRTSGTPLKEAALLDRCARTKKAGYYADYDAAGGVLTGLATLAFAVEPIHASGDDLVGFLCAWRLPRTEPWPAGDRDLLRRSAGTLGVALERAVTTQALQERTEALDAFVAFTERVAGETDVRALIEHAADVLRATLGDLGVGYYEPEDGRWKARAWSNGIPREFVARMQAGFEFSTPRFAHAIRDQQPHFMQEWNSASEDLPGARRTGAMATYPYFQHGRPTGVLSAGSMQTLGWSEREQAIIRAVGRSLGLAMEGTRSAAELRRASRFNELVLNSLGEGVTTIDAQGRSTLANPAALKMLGYTAEDFMGRPQHALIHHSYPDGSPFPREACEIYAAFVDGQVHRANDEVFWRKDGSSFPVEYTSTPILNESGEIEGSVLVFRDVTERQRAEATLRQANDELRRSNAELEQFAYVASHDLQEPLRTVTSFSQLLAKKYAGQTDARGQMYVRLITEGTQRMTQLLQDLLAFSRVAKGAADPVRVNTGVILAQVSQDLAAQIQHTGAQLHIGEVPDVLGDASQLRQLFQNLIGNALKFSHPERGPVVWVGAECDGGLVRFRVQDNGVGIAPEYFERIFTIFQRLHTREQYEGSGIGLSIARKIVERHGGRIWLESTPALGTTFYFTLPAVEGGA</sequence>
<dbReference type="InterPro" id="IPR003594">
    <property type="entry name" value="HATPase_dom"/>
</dbReference>
<dbReference type="SMART" id="SM00086">
    <property type="entry name" value="PAC"/>
    <property type="match status" value="1"/>
</dbReference>
<feature type="domain" description="PAS" evidence="7">
    <location>
        <begin position="526"/>
        <end position="583"/>
    </location>
</feature>
<dbReference type="SUPFAM" id="SSF47384">
    <property type="entry name" value="Homodimeric domain of signal transducing histidine kinase"/>
    <property type="match status" value="1"/>
</dbReference>
<dbReference type="SUPFAM" id="SSF55874">
    <property type="entry name" value="ATPase domain of HSP90 chaperone/DNA topoisomerase II/histidine kinase"/>
    <property type="match status" value="1"/>
</dbReference>
<dbReference type="InterPro" id="IPR003661">
    <property type="entry name" value="HisK_dim/P_dom"/>
</dbReference>
<keyword evidence="9" id="KW-0614">Plasmid</keyword>
<name>C1D494_DEIDV</name>
<dbReference type="InterPro" id="IPR052162">
    <property type="entry name" value="Sensor_kinase/Photoreceptor"/>
</dbReference>
<dbReference type="CDD" id="cd00130">
    <property type="entry name" value="PAS"/>
    <property type="match status" value="1"/>
</dbReference>
<dbReference type="SMART" id="SM00091">
    <property type="entry name" value="PAS"/>
    <property type="match status" value="1"/>
</dbReference>
<dbReference type="SMART" id="SM00065">
    <property type="entry name" value="GAF"/>
    <property type="match status" value="3"/>
</dbReference>
<keyword evidence="5 9" id="KW-0418">Kinase</keyword>
<dbReference type="InterPro" id="IPR036097">
    <property type="entry name" value="HisK_dim/P_sf"/>
</dbReference>
<evidence type="ECO:0000256" key="2">
    <source>
        <dbReference type="ARBA" id="ARBA00012438"/>
    </source>
</evidence>
<comment type="catalytic activity">
    <reaction evidence="1">
        <text>ATP + protein L-histidine = ADP + protein N-phospho-L-histidine.</text>
        <dbReference type="EC" id="2.7.13.3"/>
    </reaction>
</comment>
<dbReference type="CDD" id="cd16921">
    <property type="entry name" value="HATPase_FilI-like"/>
    <property type="match status" value="1"/>
</dbReference>
<dbReference type="SUPFAM" id="SSF55781">
    <property type="entry name" value="GAF domain-like"/>
    <property type="match status" value="3"/>
</dbReference>
<dbReference type="Gene3D" id="1.10.287.130">
    <property type="match status" value="1"/>
</dbReference>
<dbReference type="EC" id="2.7.13.3" evidence="2"/>
<dbReference type="PANTHER" id="PTHR43304">
    <property type="entry name" value="PHYTOCHROME-LIKE PROTEIN CPH1"/>
    <property type="match status" value="1"/>
</dbReference>
<dbReference type="AlphaFoldDB" id="C1D494"/>
<dbReference type="Proteomes" id="UP000002208">
    <property type="component" value="Plasmid 3"/>
</dbReference>
<proteinExistence type="predicted"/>
<evidence type="ECO:0000313" key="9">
    <source>
        <dbReference type="EMBL" id="ACO47975.2"/>
    </source>
</evidence>
<dbReference type="PANTHER" id="PTHR43304:SF1">
    <property type="entry name" value="PAC DOMAIN-CONTAINING PROTEIN"/>
    <property type="match status" value="1"/>
</dbReference>
<reference evidence="9 10" key="1">
    <citation type="journal article" date="2009" name="PLoS Genet.">
        <title>Alliance of proteomics and genomics to unravel the specificities of Sahara bacterium Deinococcus deserti.</title>
        <authorList>
            <person name="de Groot A."/>
            <person name="Dulermo R."/>
            <person name="Ortet P."/>
            <person name="Blanchard L."/>
            <person name="Guerin P."/>
            <person name="Fernandez B."/>
            <person name="Vacherie B."/>
            <person name="Dossat C."/>
            <person name="Jolivet E."/>
            <person name="Siguier P."/>
            <person name="Chandler M."/>
            <person name="Barakat M."/>
            <person name="Dedieu A."/>
            <person name="Barbe V."/>
            <person name="Heulin T."/>
            <person name="Sommer S."/>
            <person name="Achouak W."/>
            <person name="Armengaud J."/>
        </authorList>
    </citation>
    <scope>NUCLEOTIDE SEQUENCE [LARGE SCALE GENOMIC DNA]</scope>
    <source>
        <strain evidence="10">DSM 17065 / CIP 109153 / LMG 22923 / VCD115</strain>
        <plasmid evidence="10">pDeide3</plasmid>
    </source>
</reference>
<dbReference type="Pfam" id="PF13185">
    <property type="entry name" value="GAF_2"/>
    <property type="match status" value="1"/>
</dbReference>
<evidence type="ECO:0000313" key="10">
    <source>
        <dbReference type="Proteomes" id="UP000002208"/>
    </source>
</evidence>
<dbReference type="SMART" id="SM00387">
    <property type="entry name" value="HATPase_c"/>
    <property type="match status" value="1"/>
</dbReference>
<dbReference type="Gene3D" id="3.30.565.10">
    <property type="entry name" value="Histidine kinase-like ATPase, C-terminal domain"/>
    <property type="match status" value="1"/>
</dbReference>
<dbReference type="KEGG" id="ddr:Deide_3p00530"/>
<organism evidence="9 10">
    <name type="scientific">Deinococcus deserti (strain DSM 17065 / CIP 109153 / LMG 22923 / VCD115)</name>
    <dbReference type="NCBI Taxonomy" id="546414"/>
    <lineage>
        <taxon>Bacteria</taxon>
        <taxon>Thermotogati</taxon>
        <taxon>Deinococcota</taxon>
        <taxon>Deinococci</taxon>
        <taxon>Deinococcales</taxon>
        <taxon>Deinococcaceae</taxon>
        <taxon>Deinococcus</taxon>
    </lineage>
</organism>
<dbReference type="InterPro" id="IPR004358">
    <property type="entry name" value="Sig_transdc_His_kin-like_C"/>
</dbReference>
<keyword evidence="4" id="KW-0808">Transferase</keyword>
<protein>
    <recommendedName>
        <fullName evidence="2">histidine kinase</fullName>
        <ecNumber evidence="2">2.7.13.3</ecNumber>
    </recommendedName>
</protein>
<dbReference type="PRINTS" id="PR00344">
    <property type="entry name" value="BCTRLSENSOR"/>
</dbReference>
<dbReference type="InterPro" id="IPR003018">
    <property type="entry name" value="GAF"/>
</dbReference>
<dbReference type="InterPro" id="IPR000700">
    <property type="entry name" value="PAS-assoc_C"/>
</dbReference>
<dbReference type="Gene3D" id="3.30.450.20">
    <property type="entry name" value="PAS domain"/>
    <property type="match status" value="1"/>
</dbReference>
<dbReference type="InterPro" id="IPR035965">
    <property type="entry name" value="PAS-like_dom_sf"/>
</dbReference>
<dbReference type="OrthoDB" id="65110at2"/>
<dbReference type="RefSeq" id="WP_041228013.1">
    <property type="nucleotide sequence ID" value="NC_012528.1"/>
</dbReference>
<dbReference type="CDD" id="cd00082">
    <property type="entry name" value="HisKA"/>
    <property type="match status" value="1"/>
</dbReference>
<dbReference type="InterPro" id="IPR000014">
    <property type="entry name" value="PAS"/>
</dbReference>
<dbReference type="FunFam" id="3.30.565.10:FF:000006">
    <property type="entry name" value="Sensor histidine kinase WalK"/>
    <property type="match status" value="1"/>
</dbReference>
<dbReference type="PROSITE" id="PS50109">
    <property type="entry name" value="HIS_KIN"/>
    <property type="match status" value="1"/>
</dbReference>
<dbReference type="NCBIfam" id="TIGR00229">
    <property type="entry name" value="sensory_box"/>
    <property type="match status" value="1"/>
</dbReference>
<gene>
    <name evidence="9" type="ordered locus">Deide_3p00530</name>
</gene>
<dbReference type="Pfam" id="PF01590">
    <property type="entry name" value="GAF"/>
    <property type="match status" value="1"/>
</dbReference>
<dbReference type="SMART" id="SM00388">
    <property type="entry name" value="HisKA"/>
    <property type="match status" value="1"/>
</dbReference>
<evidence type="ECO:0000256" key="5">
    <source>
        <dbReference type="ARBA" id="ARBA00022777"/>
    </source>
</evidence>
<dbReference type="Pfam" id="PF02518">
    <property type="entry name" value="HATPase_c"/>
    <property type="match status" value="1"/>
</dbReference>
<dbReference type="GO" id="GO:0000155">
    <property type="term" value="F:phosphorelay sensor kinase activity"/>
    <property type="evidence" value="ECO:0007669"/>
    <property type="project" value="InterPro"/>
</dbReference>
<evidence type="ECO:0000256" key="3">
    <source>
        <dbReference type="ARBA" id="ARBA00022553"/>
    </source>
</evidence>
<accession>C1D494</accession>
<dbReference type="InterPro" id="IPR029016">
    <property type="entry name" value="GAF-like_dom_sf"/>
</dbReference>
<dbReference type="PROSITE" id="PS50112">
    <property type="entry name" value="PAS"/>
    <property type="match status" value="1"/>
</dbReference>
<evidence type="ECO:0000259" key="7">
    <source>
        <dbReference type="PROSITE" id="PS50112"/>
    </source>
</evidence>
<dbReference type="PROSITE" id="PS50113">
    <property type="entry name" value="PAC"/>
    <property type="match status" value="1"/>
</dbReference>
<dbReference type="EMBL" id="CP001117">
    <property type="protein sequence ID" value="ACO47975.2"/>
    <property type="molecule type" value="Genomic_DNA"/>
</dbReference>
<keyword evidence="3" id="KW-0597">Phosphoprotein</keyword>
<evidence type="ECO:0000259" key="8">
    <source>
        <dbReference type="PROSITE" id="PS50113"/>
    </source>
</evidence>
<geneLocation type="plasmid" evidence="10">
    <name>pDeide3</name>
</geneLocation>
<dbReference type="Pfam" id="PF00512">
    <property type="entry name" value="HisKA"/>
    <property type="match status" value="1"/>
</dbReference>
<evidence type="ECO:0000259" key="6">
    <source>
        <dbReference type="PROSITE" id="PS50109"/>
    </source>
</evidence>
<feature type="domain" description="PAC" evidence="8">
    <location>
        <begin position="605"/>
        <end position="657"/>
    </location>
</feature>
<dbReference type="Gene3D" id="3.30.450.40">
    <property type="match status" value="3"/>
</dbReference>
<evidence type="ECO:0000256" key="4">
    <source>
        <dbReference type="ARBA" id="ARBA00022679"/>
    </source>
</evidence>
<dbReference type="InterPro" id="IPR036890">
    <property type="entry name" value="HATPase_C_sf"/>
</dbReference>
<evidence type="ECO:0000256" key="1">
    <source>
        <dbReference type="ARBA" id="ARBA00000085"/>
    </source>
</evidence>